<evidence type="ECO:0000256" key="4">
    <source>
        <dbReference type="ARBA" id="ARBA00022840"/>
    </source>
</evidence>
<reference evidence="11 12" key="1">
    <citation type="submission" date="2018-06" db="EMBL/GenBank/DDBJ databases">
        <authorList>
            <consortium name="Pathogen Informatics"/>
            <person name="Doyle S."/>
        </authorList>
    </citation>
    <scope>NUCLEOTIDE SEQUENCE [LARGE SCALE GENOMIC DNA]</scope>
    <source>
        <strain evidence="11 12">NCTC11842</strain>
    </source>
</reference>
<feature type="transmembrane region" description="Helical" evidence="7">
    <location>
        <begin position="266"/>
        <end position="285"/>
    </location>
</feature>
<dbReference type="Proteomes" id="UP000626180">
    <property type="component" value="Unassembled WGS sequence"/>
</dbReference>
<evidence type="ECO:0000256" key="2">
    <source>
        <dbReference type="ARBA" id="ARBA00022692"/>
    </source>
</evidence>
<feature type="transmembrane region" description="Helical" evidence="7">
    <location>
        <begin position="36"/>
        <end position="65"/>
    </location>
</feature>
<evidence type="ECO:0000313" key="10">
    <source>
        <dbReference type="EMBL" id="MBF8643640.1"/>
    </source>
</evidence>
<dbReference type="Gene3D" id="3.40.50.300">
    <property type="entry name" value="P-loop containing nucleotide triphosphate hydrolases"/>
    <property type="match status" value="1"/>
</dbReference>
<keyword evidence="2 7" id="KW-0812">Transmembrane</keyword>
<proteinExistence type="predicted"/>
<dbReference type="Pfam" id="PF00005">
    <property type="entry name" value="ABC_tran"/>
    <property type="match status" value="1"/>
</dbReference>
<dbReference type="InterPro" id="IPR011527">
    <property type="entry name" value="ABC1_TM_dom"/>
</dbReference>
<dbReference type="PROSITE" id="PS50929">
    <property type="entry name" value="ABC_TM1F"/>
    <property type="match status" value="1"/>
</dbReference>
<evidence type="ECO:0000313" key="12">
    <source>
        <dbReference type="Proteomes" id="UP000250443"/>
    </source>
</evidence>
<dbReference type="GO" id="GO:0016887">
    <property type="term" value="F:ATP hydrolysis activity"/>
    <property type="evidence" value="ECO:0007669"/>
    <property type="project" value="InterPro"/>
</dbReference>
<evidence type="ECO:0000256" key="5">
    <source>
        <dbReference type="ARBA" id="ARBA00022989"/>
    </source>
</evidence>
<evidence type="ECO:0000259" key="8">
    <source>
        <dbReference type="PROSITE" id="PS50893"/>
    </source>
</evidence>
<feature type="domain" description="ABC transporter" evidence="8">
    <location>
        <begin position="363"/>
        <end position="602"/>
    </location>
</feature>
<accession>A0A2X2EIB2</accession>
<name>A0A2X2EIB2_PSELU</name>
<dbReference type="GO" id="GO:0015421">
    <property type="term" value="F:ABC-type oligopeptide transporter activity"/>
    <property type="evidence" value="ECO:0007669"/>
    <property type="project" value="TreeGrafter"/>
</dbReference>
<dbReference type="SMART" id="SM00382">
    <property type="entry name" value="AAA"/>
    <property type="match status" value="1"/>
</dbReference>
<keyword evidence="11" id="KW-0378">Hydrolase</keyword>
<dbReference type="InterPro" id="IPR036640">
    <property type="entry name" value="ABC1_TM_sf"/>
</dbReference>
<feature type="transmembrane region" description="Helical" evidence="7">
    <location>
        <begin position="185"/>
        <end position="205"/>
    </location>
</feature>
<dbReference type="Proteomes" id="UP000250443">
    <property type="component" value="Unassembled WGS sequence"/>
</dbReference>
<dbReference type="PANTHER" id="PTHR43394">
    <property type="entry name" value="ATP-DEPENDENT PERMEASE MDL1, MITOCHONDRIAL"/>
    <property type="match status" value="1"/>
</dbReference>
<dbReference type="PROSITE" id="PS50893">
    <property type="entry name" value="ABC_TRANSPORTER_2"/>
    <property type="match status" value="1"/>
</dbReference>
<dbReference type="InterPro" id="IPR027417">
    <property type="entry name" value="P-loop_NTPase"/>
</dbReference>
<dbReference type="SUPFAM" id="SSF90123">
    <property type="entry name" value="ABC transporter transmembrane region"/>
    <property type="match status" value="1"/>
</dbReference>
<evidence type="ECO:0000256" key="1">
    <source>
        <dbReference type="ARBA" id="ARBA00004651"/>
    </source>
</evidence>
<organism evidence="11 12">
    <name type="scientific">Pseudomonas luteola</name>
    <dbReference type="NCBI Taxonomy" id="47886"/>
    <lineage>
        <taxon>Bacteria</taxon>
        <taxon>Pseudomonadati</taxon>
        <taxon>Pseudomonadota</taxon>
        <taxon>Gammaproteobacteria</taxon>
        <taxon>Pseudomonadales</taxon>
        <taxon>Pseudomonadaceae</taxon>
        <taxon>Pseudomonas</taxon>
    </lineage>
</organism>
<dbReference type="GO" id="GO:0005886">
    <property type="term" value="C:plasma membrane"/>
    <property type="evidence" value="ECO:0007669"/>
    <property type="project" value="UniProtKB-SubCell"/>
</dbReference>
<evidence type="ECO:0000313" key="11">
    <source>
        <dbReference type="EMBL" id="SPZ06440.1"/>
    </source>
</evidence>
<dbReference type="PROSITE" id="PS00211">
    <property type="entry name" value="ABC_TRANSPORTER_1"/>
    <property type="match status" value="1"/>
</dbReference>
<evidence type="ECO:0000256" key="3">
    <source>
        <dbReference type="ARBA" id="ARBA00022741"/>
    </source>
</evidence>
<dbReference type="EC" id="3.6.3.-" evidence="11"/>
<keyword evidence="5 7" id="KW-1133">Transmembrane helix</keyword>
<dbReference type="InterPro" id="IPR017871">
    <property type="entry name" value="ABC_transporter-like_CS"/>
</dbReference>
<dbReference type="FunFam" id="3.40.50.300:FF:000218">
    <property type="entry name" value="Multidrug ABC transporter ATP-binding protein"/>
    <property type="match status" value="1"/>
</dbReference>
<gene>
    <name evidence="10" type="ORF">IRZ65_23550</name>
    <name evidence="11" type="ORF">NCTC11842_02314</name>
</gene>
<dbReference type="FunFam" id="1.20.1560.10:FF:000070">
    <property type="entry name" value="Multidrug ABC transporter ATP-binding protein"/>
    <property type="match status" value="1"/>
</dbReference>
<dbReference type="InterPro" id="IPR003439">
    <property type="entry name" value="ABC_transporter-like_ATP-bd"/>
</dbReference>
<dbReference type="EMBL" id="UAUF01000011">
    <property type="protein sequence ID" value="SPZ06440.1"/>
    <property type="molecule type" value="Genomic_DNA"/>
</dbReference>
<feature type="domain" description="ABC transmembrane type-1" evidence="9">
    <location>
        <begin position="41"/>
        <end position="329"/>
    </location>
</feature>
<dbReference type="EMBL" id="JADMCD010000019">
    <property type="protein sequence ID" value="MBF8643640.1"/>
    <property type="molecule type" value="Genomic_DNA"/>
</dbReference>
<evidence type="ECO:0000256" key="7">
    <source>
        <dbReference type="SAM" id="Phobius"/>
    </source>
</evidence>
<keyword evidence="13" id="KW-1185">Reference proteome</keyword>
<dbReference type="Gene3D" id="1.20.1560.10">
    <property type="entry name" value="ABC transporter type 1, transmembrane domain"/>
    <property type="match status" value="1"/>
</dbReference>
<evidence type="ECO:0000259" key="9">
    <source>
        <dbReference type="PROSITE" id="PS50929"/>
    </source>
</evidence>
<evidence type="ECO:0000313" key="13">
    <source>
        <dbReference type="Proteomes" id="UP000626180"/>
    </source>
</evidence>
<keyword evidence="6 7" id="KW-0472">Membrane</keyword>
<dbReference type="SUPFAM" id="SSF52540">
    <property type="entry name" value="P-loop containing nucleoside triphosphate hydrolases"/>
    <property type="match status" value="1"/>
</dbReference>
<feature type="transmembrane region" description="Helical" evidence="7">
    <location>
        <begin position="158"/>
        <end position="179"/>
    </location>
</feature>
<dbReference type="InterPro" id="IPR003593">
    <property type="entry name" value="AAA+_ATPase"/>
</dbReference>
<reference evidence="10 13" key="2">
    <citation type="submission" date="2020-10" db="EMBL/GenBank/DDBJ databases">
        <title>Genome sequences of Pseudomonas isolates.</title>
        <authorList>
            <person name="Wessels L."/>
            <person name="Reich F."/>
            <person name="Hammerl J."/>
        </authorList>
    </citation>
    <scope>NUCLEOTIDE SEQUENCE [LARGE SCALE GENOMIC DNA]</scope>
    <source>
        <strain evidence="10 13">20-MO00624-0</strain>
    </source>
</reference>
<dbReference type="PANTHER" id="PTHR43394:SF1">
    <property type="entry name" value="ATP-BINDING CASSETTE SUB-FAMILY B MEMBER 10, MITOCHONDRIAL"/>
    <property type="match status" value="1"/>
</dbReference>
<keyword evidence="4 11" id="KW-0067">ATP-binding</keyword>
<dbReference type="GO" id="GO:0005524">
    <property type="term" value="F:ATP binding"/>
    <property type="evidence" value="ECO:0007669"/>
    <property type="project" value="UniProtKB-KW"/>
</dbReference>
<dbReference type="InterPro" id="IPR039421">
    <property type="entry name" value="Type_1_exporter"/>
</dbReference>
<protein>
    <submittedName>
        <fullName evidence="10 11">ABC transporter ATP-binding protein</fullName>
        <ecNumber evidence="11">3.6.3.-</ecNumber>
    </submittedName>
</protein>
<feature type="transmembrane region" description="Helical" evidence="7">
    <location>
        <begin position="85"/>
        <end position="107"/>
    </location>
</feature>
<evidence type="ECO:0000256" key="6">
    <source>
        <dbReference type="ARBA" id="ARBA00023136"/>
    </source>
</evidence>
<comment type="subcellular location">
    <subcellularLocation>
        <location evidence="1">Cell membrane</location>
        <topology evidence="1">Multi-pass membrane protein</topology>
    </subcellularLocation>
</comment>
<keyword evidence="3" id="KW-0547">Nucleotide-binding</keyword>
<dbReference type="AlphaFoldDB" id="A0A2X2EIB2"/>
<dbReference type="RefSeq" id="WP_010798471.1">
    <property type="nucleotide sequence ID" value="NZ_FQYS01000021.1"/>
</dbReference>
<dbReference type="Pfam" id="PF00664">
    <property type="entry name" value="ABC_membrane"/>
    <property type="match status" value="1"/>
</dbReference>
<sequence length="611" mass="67824">MVFRLFETIIDPFKPASDETPPSNVMRFYIHYLKQAWPAFLFLLVVGLVGSLIEVALFSFLGRIVDLAQSSANSTVFFQEHGHELVWMAVVTLLLRPLFISLHDLLVHQTITPSLTTLIRWQNHRYVLKQSLSFFHNDFAGRIANRIMQTGASLRDSAVQAVDAIWHVLIYAGSALVLFAQADVWLMVPLIIWIIAYILTLWYFVPKTKERSVISSEARSKLSGRIVDGYTNIMTLKLFAHTRQEEDYAHEAMAEQTEQARYASRLITAMGVTISLLNGFLIAGTTGLALWLWHKGLISIGAIALSTGLVIRINNMSGWIMWVVNGIFENIGMVQDGLETISRPRTVIDQSSAKPLEIERGGIRFQEIAFHYGKTRGVIENLNLDVKPGEKIGLVGPSGAGKSTLVNVLLRLYDLEKGQILIDGQDIAHVTQESLRSNIGVVTQDTSLLHRSIRENLTYGRPNATDEEIQAAVHKARADEFIPLLTDAQGRTGLDAQVGERGVKLSGGQRQRIAIARTLLKDAPILLLDEATSALDSEVEAAIQESLETLMKGKTVIAIAHRLSTIARMDRLVVMDKGQIVEIGSHEELIAQGGLYARLWHHQTGGFVGES</sequence>